<dbReference type="NCBIfam" id="TIGR02687">
    <property type="entry name" value="BREX-1 system phosphatase PglZ type A"/>
    <property type="match status" value="1"/>
</dbReference>
<gene>
    <name evidence="1" type="primary">pglZ</name>
    <name evidence="1" type="ORF">HCJ81_12855</name>
</gene>
<reference evidence="1 2" key="1">
    <citation type="submission" date="2020-03" db="EMBL/GenBank/DDBJ databases">
        <title>Soil Listeria distribution.</title>
        <authorList>
            <person name="Liao J."/>
            <person name="Wiedmann M."/>
        </authorList>
    </citation>
    <scope>NUCLEOTIDE SEQUENCE [LARGE SCALE GENOMIC DNA]</scope>
    <source>
        <strain evidence="1 2">FSL L7-0039</strain>
    </source>
</reference>
<proteinExistence type="predicted"/>
<organism evidence="1 2">
    <name type="scientific">Listeria booriae</name>
    <dbReference type="NCBI Taxonomy" id="1552123"/>
    <lineage>
        <taxon>Bacteria</taxon>
        <taxon>Bacillati</taxon>
        <taxon>Bacillota</taxon>
        <taxon>Bacilli</taxon>
        <taxon>Bacillales</taxon>
        <taxon>Listeriaceae</taxon>
        <taxon>Listeria</taxon>
    </lineage>
</organism>
<protein>
    <submittedName>
        <fullName evidence="1">BREX-1 system phosphatase PglZ type A</fullName>
    </submittedName>
</protein>
<sequence length="816" mass="95620">MGKIEEKLTHILKRPLIFGRRRHIIFWYDESQSYLSEVEMMKIDARISIVTENNYFRTRYMLENLTPPANVVLYFPFSKPKDEENPLLDIMLYSELFEPNEVREWQITYQLTEAEIKKYTPFFQNKERKKQFIQIINSNLIPENKNIRYAILATVVKAKNMEFSSIVMALLTEYTQGEKVKLDFVRKFVGLDYFWNELEVYFNYQNKNRSLSEFGGDLFLIPLQSIMKQSSINNKNRAYLFLERWSEIDKSNFEKVSEFFVRKLGLRDIFKRADLDDIANIGIFSLVQEQVVQKITIAILEGEIKYEAYLKVIQRRQELFAYDDYLISFAVLESAIQCLDKVGQFCKDGCNPNKSELWSQYVTKWSTIDHYYRLFYEAYDSLLDTDDNWNKLQQYVENTYKNRFLLPFAEKWSASFQQEAMFEVSPELLKQEDFFTKKVKPLIQSKKRTVIIISDALRLETANELAADLKQKPNFQITSSTMVGAIPSYTDLAMALLLPHKKIELINGKVYVNGVKSSSLNGRRKILKDMVDEDSAAFTSAEILEMTRAEVRSELQNKKLIYIYANTIDAIGDHASSEKYVFEACKDAIHELKKLIIKLNAHIRVNHVLITADHGFIYTRGTLKQADKIPNLTQKAEVKNRRFFMQEERIVDSTIVSFPIYHFSNQNYTVHIPKGINRFQKQGAGSNYVHGGYMPQEIALPIIDVQIERHKQHQELIQLELVTQSRTIHNAEITLNFMKKANLTTQTIYLYFENANNRIISNRVKIINQPIELGHEFIEVSFMIDTENPEPQEINLVFEIKSPTTQKKYDVFFLDI</sequence>
<dbReference type="InterPro" id="IPR014060">
    <property type="entry name" value="PglZ"/>
</dbReference>
<accession>A0A7X0ZWE8</accession>
<comment type="caution">
    <text evidence="1">The sequence shown here is derived from an EMBL/GenBank/DDBJ whole genome shotgun (WGS) entry which is preliminary data.</text>
</comment>
<evidence type="ECO:0000313" key="2">
    <source>
        <dbReference type="Proteomes" id="UP000565628"/>
    </source>
</evidence>
<name>A0A7X0ZWE8_9LIST</name>
<dbReference type="AlphaFoldDB" id="A0A7X0ZWE8"/>
<evidence type="ECO:0000313" key="1">
    <source>
        <dbReference type="EMBL" id="MBC2311777.1"/>
    </source>
</evidence>
<dbReference type="RefSeq" id="WP_185642204.1">
    <property type="nucleotide sequence ID" value="NZ_JAASWV010000019.1"/>
</dbReference>
<dbReference type="Pfam" id="PF08665">
    <property type="entry name" value="PglZ"/>
    <property type="match status" value="1"/>
</dbReference>
<dbReference type="EMBL" id="JAASWV010000019">
    <property type="protein sequence ID" value="MBC2311777.1"/>
    <property type="molecule type" value="Genomic_DNA"/>
</dbReference>
<dbReference type="Proteomes" id="UP000565628">
    <property type="component" value="Unassembled WGS sequence"/>
</dbReference>